<feature type="signal peptide" evidence="2">
    <location>
        <begin position="1"/>
        <end position="19"/>
    </location>
</feature>
<dbReference type="RefSeq" id="WP_283426471.1">
    <property type="nucleotide sequence ID" value="NZ_FXTY01000005.1"/>
</dbReference>
<evidence type="ECO:0000313" key="3">
    <source>
        <dbReference type="EMBL" id="SMP25121.1"/>
    </source>
</evidence>
<feature type="compositionally biased region" description="Basic and acidic residues" evidence="1">
    <location>
        <begin position="102"/>
        <end position="114"/>
    </location>
</feature>
<organism evidence="3 4">
    <name type="scientific">Shimia sagamensis</name>
    <dbReference type="NCBI Taxonomy" id="1566352"/>
    <lineage>
        <taxon>Bacteria</taxon>
        <taxon>Pseudomonadati</taxon>
        <taxon>Pseudomonadota</taxon>
        <taxon>Alphaproteobacteria</taxon>
        <taxon>Rhodobacterales</taxon>
        <taxon>Roseobacteraceae</taxon>
    </lineage>
</organism>
<proteinExistence type="predicted"/>
<accession>A0ABY1P351</accession>
<feature type="region of interest" description="Disordered" evidence="1">
    <location>
        <begin position="95"/>
        <end position="128"/>
    </location>
</feature>
<reference evidence="3 4" key="1">
    <citation type="submission" date="2017-05" db="EMBL/GenBank/DDBJ databases">
        <authorList>
            <person name="Varghese N."/>
            <person name="Submissions S."/>
        </authorList>
    </citation>
    <scope>NUCLEOTIDE SEQUENCE [LARGE SCALE GENOMIC DNA]</scope>
    <source>
        <strain evidence="3 4">DSM 29734</strain>
    </source>
</reference>
<sequence>MQLACPAALLALTALAACATPLERCISTAQSEVHSLRRAITTAEGNITRGYAIHRSSESYTFYDTCYDKKDRPYSCPETRYRTVETPVEVDVAQQRQRLKSLRRDLPAAEDRAHSQTQHCTALHPPTG</sequence>
<dbReference type="EMBL" id="FXTY01000005">
    <property type="protein sequence ID" value="SMP25121.1"/>
    <property type="molecule type" value="Genomic_DNA"/>
</dbReference>
<protein>
    <submittedName>
        <fullName evidence="3">Uncharacterized protein</fullName>
    </submittedName>
</protein>
<evidence type="ECO:0000256" key="1">
    <source>
        <dbReference type="SAM" id="MobiDB-lite"/>
    </source>
</evidence>
<keyword evidence="2" id="KW-0732">Signal</keyword>
<keyword evidence="4" id="KW-1185">Reference proteome</keyword>
<evidence type="ECO:0000313" key="4">
    <source>
        <dbReference type="Proteomes" id="UP001157961"/>
    </source>
</evidence>
<feature type="chain" id="PRO_5047350001" evidence="2">
    <location>
        <begin position="20"/>
        <end position="128"/>
    </location>
</feature>
<comment type="caution">
    <text evidence="3">The sequence shown here is derived from an EMBL/GenBank/DDBJ whole genome shotgun (WGS) entry which is preliminary data.</text>
</comment>
<name>A0ABY1P351_9RHOB</name>
<evidence type="ECO:0000256" key="2">
    <source>
        <dbReference type="SAM" id="SignalP"/>
    </source>
</evidence>
<dbReference type="Proteomes" id="UP001157961">
    <property type="component" value="Unassembled WGS sequence"/>
</dbReference>
<gene>
    <name evidence="3" type="ORF">SAMN06265373_10548</name>
</gene>